<proteinExistence type="predicted"/>
<gene>
    <name evidence="1" type="ORF">Ciccas_011431</name>
</gene>
<protein>
    <submittedName>
        <fullName evidence="1">Uncharacterized protein</fullName>
    </submittedName>
</protein>
<organism evidence="1 2">
    <name type="scientific">Cichlidogyrus casuarinus</name>
    <dbReference type="NCBI Taxonomy" id="1844966"/>
    <lineage>
        <taxon>Eukaryota</taxon>
        <taxon>Metazoa</taxon>
        <taxon>Spiralia</taxon>
        <taxon>Lophotrochozoa</taxon>
        <taxon>Platyhelminthes</taxon>
        <taxon>Monogenea</taxon>
        <taxon>Monopisthocotylea</taxon>
        <taxon>Dactylogyridea</taxon>
        <taxon>Ancyrocephalidae</taxon>
        <taxon>Cichlidogyrus</taxon>
    </lineage>
</organism>
<reference evidence="1 2" key="1">
    <citation type="submission" date="2024-11" db="EMBL/GenBank/DDBJ databases">
        <title>Adaptive evolution of stress response genes in parasites aligns with host niche diversity.</title>
        <authorList>
            <person name="Hahn C."/>
            <person name="Resl P."/>
        </authorList>
    </citation>
    <scope>NUCLEOTIDE SEQUENCE [LARGE SCALE GENOMIC DNA]</scope>
    <source>
        <strain evidence="1">EGGRZ-B1_66</strain>
        <tissue evidence="1">Body</tissue>
    </source>
</reference>
<keyword evidence="2" id="KW-1185">Reference proteome</keyword>
<evidence type="ECO:0000313" key="2">
    <source>
        <dbReference type="Proteomes" id="UP001626550"/>
    </source>
</evidence>
<evidence type="ECO:0000313" key="1">
    <source>
        <dbReference type="EMBL" id="KAL3310011.1"/>
    </source>
</evidence>
<name>A0ABD2PW20_9PLAT</name>
<dbReference type="EMBL" id="JBJKFK010003333">
    <property type="protein sequence ID" value="KAL3310011.1"/>
    <property type="molecule type" value="Genomic_DNA"/>
</dbReference>
<dbReference type="AlphaFoldDB" id="A0ABD2PW20"/>
<accession>A0ABD2PW20</accession>
<sequence>MLHCLGSQSINQPLKHGQQDLIAFEVSSKGRSSEELLEAQLRFKFKGSIHSLGLRDCTTASDKSFKMDISGVSGLPLLSETAVFEPDNPKEASCENATGWITIPLAPQAMSQLQQHGKLVQFR</sequence>
<feature type="non-terminal residue" evidence="1">
    <location>
        <position position="123"/>
    </location>
</feature>
<comment type="caution">
    <text evidence="1">The sequence shown here is derived from an EMBL/GenBank/DDBJ whole genome shotgun (WGS) entry which is preliminary data.</text>
</comment>
<dbReference type="Proteomes" id="UP001626550">
    <property type="component" value="Unassembled WGS sequence"/>
</dbReference>